<dbReference type="AlphaFoldDB" id="A0A2M7RJ20"/>
<evidence type="ECO:0000313" key="1">
    <source>
        <dbReference type="EMBL" id="PIY96759.1"/>
    </source>
</evidence>
<reference evidence="1 2" key="1">
    <citation type="submission" date="2017-09" db="EMBL/GenBank/DDBJ databases">
        <title>Depth-based differentiation of microbial function through sediment-hosted aquifers and enrichment of novel symbionts in the deep terrestrial subsurface.</title>
        <authorList>
            <person name="Probst A.J."/>
            <person name="Ladd B."/>
            <person name="Jarett J.K."/>
            <person name="Geller-Mcgrath D.E."/>
            <person name="Sieber C.M."/>
            <person name="Emerson J.B."/>
            <person name="Anantharaman K."/>
            <person name="Thomas B.C."/>
            <person name="Malmstrom R."/>
            <person name="Stieglmeier M."/>
            <person name="Klingl A."/>
            <person name="Woyke T."/>
            <person name="Ryan C.M."/>
            <person name="Banfield J.F."/>
        </authorList>
    </citation>
    <scope>NUCLEOTIDE SEQUENCE [LARGE SCALE GENOMIC DNA]</scope>
    <source>
        <strain evidence="1">CG_4_10_14_0_8_um_filter_42_10</strain>
    </source>
</reference>
<dbReference type="SUPFAM" id="SSF52540">
    <property type="entry name" value="P-loop containing nucleoside triphosphate hydrolases"/>
    <property type="match status" value="1"/>
</dbReference>
<comment type="caution">
    <text evidence="1">The sequence shown here is derived from an EMBL/GenBank/DDBJ whole genome shotgun (WGS) entry which is preliminary data.</text>
</comment>
<protein>
    <submittedName>
        <fullName evidence="1">Uncharacterized protein</fullName>
    </submittedName>
</protein>
<dbReference type="Gene3D" id="3.40.50.300">
    <property type="entry name" value="P-loop containing nucleotide triphosphate hydrolases"/>
    <property type="match status" value="1"/>
</dbReference>
<organism evidence="1 2">
    <name type="scientific">Candidatus Kerfeldbacteria bacterium CG_4_10_14_0_8_um_filter_42_10</name>
    <dbReference type="NCBI Taxonomy" id="2014248"/>
    <lineage>
        <taxon>Bacteria</taxon>
        <taxon>Candidatus Kerfeldiibacteriota</taxon>
    </lineage>
</organism>
<name>A0A2M7RJ20_9BACT</name>
<dbReference type="EMBL" id="PFMD01000029">
    <property type="protein sequence ID" value="PIY96759.1"/>
    <property type="molecule type" value="Genomic_DNA"/>
</dbReference>
<proteinExistence type="predicted"/>
<accession>A0A2M7RJ20</accession>
<evidence type="ECO:0000313" key="2">
    <source>
        <dbReference type="Proteomes" id="UP000230779"/>
    </source>
</evidence>
<dbReference type="Proteomes" id="UP000230779">
    <property type="component" value="Unassembled WGS sequence"/>
</dbReference>
<gene>
    <name evidence="1" type="ORF">COY66_03160</name>
</gene>
<sequence length="170" mass="19876">MSNLIVLFGFPGAGKTTLANAFIGQHAEYRHHDIYRYIEHYRKPDGSLIGEEFTIKAYQKMYQDLEAMTGSTLLELGTNHPGFNIQKLKELKTAWNVIIVFCILDKQECLKRTAQRERAFEEQALLRRFARNFPAEHQNLCQQLELNYYLLDMGQSVEQQVIYLETKIKK</sequence>
<dbReference type="InterPro" id="IPR027417">
    <property type="entry name" value="P-loop_NTPase"/>
</dbReference>